<evidence type="ECO:0000256" key="2">
    <source>
        <dbReference type="SAM" id="SignalP"/>
    </source>
</evidence>
<feature type="region of interest" description="Disordered" evidence="1">
    <location>
        <begin position="25"/>
        <end position="45"/>
    </location>
</feature>
<gene>
    <name evidence="3" type="ORF">Acr_06g0001330</name>
</gene>
<dbReference type="EMBL" id="BJWL01000006">
    <property type="protein sequence ID" value="GFY88193.1"/>
    <property type="molecule type" value="Genomic_DNA"/>
</dbReference>
<organism evidence="3 4">
    <name type="scientific">Actinidia rufa</name>
    <dbReference type="NCBI Taxonomy" id="165716"/>
    <lineage>
        <taxon>Eukaryota</taxon>
        <taxon>Viridiplantae</taxon>
        <taxon>Streptophyta</taxon>
        <taxon>Embryophyta</taxon>
        <taxon>Tracheophyta</taxon>
        <taxon>Spermatophyta</taxon>
        <taxon>Magnoliopsida</taxon>
        <taxon>eudicotyledons</taxon>
        <taxon>Gunneridae</taxon>
        <taxon>Pentapetalae</taxon>
        <taxon>asterids</taxon>
        <taxon>Ericales</taxon>
        <taxon>Actinidiaceae</taxon>
        <taxon>Actinidia</taxon>
    </lineage>
</organism>
<protein>
    <recommendedName>
        <fullName evidence="5">Anther-specific protein BCP1</fullName>
    </recommendedName>
</protein>
<evidence type="ECO:0000256" key="1">
    <source>
        <dbReference type="SAM" id="MobiDB-lite"/>
    </source>
</evidence>
<evidence type="ECO:0008006" key="5">
    <source>
        <dbReference type="Google" id="ProtNLM"/>
    </source>
</evidence>
<feature type="signal peptide" evidence="2">
    <location>
        <begin position="1"/>
        <end position="21"/>
    </location>
</feature>
<evidence type="ECO:0000313" key="3">
    <source>
        <dbReference type="EMBL" id="GFY88193.1"/>
    </source>
</evidence>
<comment type="caution">
    <text evidence="3">The sequence shown here is derived from an EMBL/GenBank/DDBJ whole genome shotgun (WGS) entry which is preliminary data.</text>
</comment>
<keyword evidence="4" id="KW-1185">Reference proteome</keyword>
<dbReference type="Proteomes" id="UP000585474">
    <property type="component" value="Unassembled WGS sequence"/>
</dbReference>
<sequence length="91" mass="8627">MARKVVVLTFLFLAAVGLAFANAPTANDGSGTIGNMDGSSDDAPVGGPMSAGVFTTVTTTDAPAPSLKGGAAALEVSAVAGVAAAVAAISF</sequence>
<evidence type="ECO:0000313" key="4">
    <source>
        <dbReference type="Proteomes" id="UP000585474"/>
    </source>
</evidence>
<feature type="chain" id="PRO_5029700147" description="Anther-specific protein BCP1" evidence="2">
    <location>
        <begin position="22"/>
        <end position="91"/>
    </location>
</feature>
<proteinExistence type="predicted"/>
<dbReference type="AlphaFoldDB" id="A0A7J0ENW9"/>
<name>A0A7J0ENW9_9ERIC</name>
<reference evidence="3 4" key="1">
    <citation type="submission" date="2019-07" db="EMBL/GenBank/DDBJ databases">
        <title>De Novo Assembly of kiwifruit Actinidia rufa.</title>
        <authorList>
            <person name="Sugita-Konishi S."/>
            <person name="Sato K."/>
            <person name="Mori E."/>
            <person name="Abe Y."/>
            <person name="Kisaki G."/>
            <person name="Hamano K."/>
            <person name="Suezawa K."/>
            <person name="Otani M."/>
            <person name="Fukuda T."/>
            <person name="Manabe T."/>
            <person name="Gomi K."/>
            <person name="Tabuchi M."/>
            <person name="Akimitsu K."/>
            <person name="Kataoka I."/>
        </authorList>
    </citation>
    <scope>NUCLEOTIDE SEQUENCE [LARGE SCALE GENOMIC DNA]</scope>
    <source>
        <strain evidence="4">cv. Fuchu</strain>
    </source>
</reference>
<accession>A0A7J0ENW9</accession>
<keyword evidence="2" id="KW-0732">Signal</keyword>